<comment type="similarity">
    <text evidence="22">In the central section; belongs to the HPPK family.</text>
</comment>
<comment type="pathway">
    <text evidence="7">Cofactor biosynthesis; tetrahydrofolate biosynthesis; 2-amino-4-hydroxy-6-hydroxymethyl-7,8-dihydropteridine diphosphate from 7,8-dihydroneopterin triphosphate: step 4/4.</text>
</comment>
<dbReference type="EMBL" id="NAJO01000027">
    <property type="protein sequence ID" value="OQO02490.1"/>
    <property type="molecule type" value="Genomic_DNA"/>
</dbReference>
<dbReference type="PROSITE" id="PS00793">
    <property type="entry name" value="DHPS_2"/>
    <property type="match status" value="1"/>
</dbReference>
<comment type="catalytic activity">
    <reaction evidence="1">
        <text>(7,8-dihydropterin-6-yl)methyl diphosphate + 4-aminobenzoate = 7,8-dihydropteroate + diphosphate</text>
        <dbReference type="Rhea" id="RHEA:19949"/>
        <dbReference type="ChEBI" id="CHEBI:17836"/>
        <dbReference type="ChEBI" id="CHEBI:17839"/>
        <dbReference type="ChEBI" id="CHEBI:33019"/>
        <dbReference type="ChEBI" id="CHEBI:72950"/>
        <dbReference type="EC" id="2.5.1.15"/>
    </reaction>
</comment>
<dbReference type="NCBIfam" id="TIGR01498">
    <property type="entry name" value="folK"/>
    <property type="match status" value="1"/>
</dbReference>
<dbReference type="SUPFAM" id="SSF55083">
    <property type="entry name" value="6-hydroxymethyl-7,8-dihydropterin pyrophosphokinase, HPPK"/>
    <property type="match status" value="1"/>
</dbReference>
<keyword evidence="17" id="KW-0067">ATP-binding</keyword>
<comment type="function">
    <text evidence="21">Catalyzes three sequential steps of tetrahydrofolate biosynthesis.</text>
</comment>
<comment type="similarity">
    <text evidence="8">In the N-terminal section; belongs to the DHNA family.</text>
</comment>
<dbReference type="GO" id="GO:0046872">
    <property type="term" value="F:metal ion binding"/>
    <property type="evidence" value="ECO:0007669"/>
    <property type="project" value="UniProtKB-KW"/>
</dbReference>
<evidence type="ECO:0000256" key="25">
    <source>
        <dbReference type="SAM" id="MobiDB-lite"/>
    </source>
</evidence>
<dbReference type="AlphaFoldDB" id="A0A1V8STV2"/>
<dbReference type="GO" id="GO:0046656">
    <property type="term" value="P:folic acid biosynthetic process"/>
    <property type="evidence" value="ECO:0007669"/>
    <property type="project" value="UniProtKB-KW"/>
</dbReference>
<dbReference type="Proteomes" id="UP000192596">
    <property type="component" value="Unassembled WGS sequence"/>
</dbReference>
<dbReference type="InParanoid" id="A0A1V8STV2"/>
<evidence type="ECO:0000256" key="3">
    <source>
        <dbReference type="ARBA" id="ARBA00001353"/>
    </source>
</evidence>
<dbReference type="EC" id="2.7.6.3" evidence="12"/>
<protein>
    <recommendedName>
        <fullName evidence="23">Folic acid synthesis protein FOL1</fullName>
        <ecNumber evidence="10">2.5.1.15</ecNumber>
        <ecNumber evidence="12">2.7.6.3</ecNumber>
        <ecNumber evidence="11">4.1.2.25</ecNumber>
    </recommendedName>
    <alternativeName>
        <fullName evidence="24">Folic acid synthesis protein fol1</fullName>
    </alternativeName>
</protein>
<proteinExistence type="inferred from homology"/>
<dbReference type="InterPro" id="IPR045031">
    <property type="entry name" value="DHP_synth-like"/>
</dbReference>
<dbReference type="InterPro" id="IPR000550">
    <property type="entry name" value="Hppk"/>
</dbReference>
<dbReference type="Gene3D" id="3.30.70.560">
    <property type="entry name" value="7,8-Dihydro-6-hydroxymethylpterin-pyrophosphokinase HPPK"/>
    <property type="match status" value="1"/>
</dbReference>
<evidence type="ECO:0000256" key="7">
    <source>
        <dbReference type="ARBA" id="ARBA00005051"/>
    </source>
</evidence>
<dbReference type="GO" id="GO:0046654">
    <property type="term" value="P:tetrahydrofolate biosynthetic process"/>
    <property type="evidence" value="ECO:0007669"/>
    <property type="project" value="UniProtKB-UniPathway"/>
</dbReference>
<comment type="catalytic activity">
    <reaction evidence="2">
        <text>6-hydroxymethyl-7,8-dihydropterin + ATP = (7,8-dihydropterin-6-yl)methyl diphosphate + AMP + H(+)</text>
        <dbReference type="Rhea" id="RHEA:11412"/>
        <dbReference type="ChEBI" id="CHEBI:15378"/>
        <dbReference type="ChEBI" id="CHEBI:30616"/>
        <dbReference type="ChEBI" id="CHEBI:44841"/>
        <dbReference type="ChEBI" id="CHEBI:72950"/>
        <dbReference type="ChEBI" id="CHEBI:456215"/>
        <dbReference type="EC" id="2.7.6.3"/>
    </reaction>
</comment>
<dbReference type="NCBIfam" id="TIGR01496">
    <property type="entry name" value="DHPS"/>
    <property type="match status" value="1"/>
</dbReference>
<dbReference type="CDD" id="cd00739">
    <property type="entry name" value="DHPS"/>
    <property type="match status" value="1"/>
</dbReference>
<evidence type="ECO:0000256" key="4">
    <source>
        <dbReference type="ARBA" id="ARBA00001946"/>
    </source>
</evidence>
<dbReference type="GO" id="GO:0004150">
    <property type="term" value="F:dihydroneopterin aldolase activity"/>
    <property type="evidence" value="ECO:0007669"/>
    <property type="project" value="UniProtKB-EC"/>
</dbReference>
<evidence type="ECO:0000256" key="16">
    <source>
        <dbReference type="ARBA" id="ARBA00022777"/>
    </source>
</evidence>
<evidence type="ECO:0000256" key="22">
    <source>
        <dbReference type="ARBA" id="ARBA00061548"/>
    </source>
</evidence>
<gene>
    <name evidence="27" type="ORF">B0A48_12017</name>
</gene>
<evidence type="ECO:0000256" key="5">
    <source>
        <dbReference type="ARBA" id="ARBA00004763"/>
    </source>
</evidence>
<evidence type="ECO:0000313" key="28">
    <source>
        <dbReference type="Proteomes" id="UP000192596"/>
    </source>
</evidence>
<dbReference type="GO" id="GO:0003848">
    <property type="term" value="F:2-amino-4-hydroxy-6-hydroxymethyldihydropteridine diphosphokinase activity"/>
    <property type="evidence" value="ECO:0007669"/>
    <property type="project" value="UniProtKB-EC"/>
</dbReference>
<evidence type="ECO:0000256" key="2">
    <source>
        <dbReference type="ARBA" id="ARBA00000198"/>
    </source>
</evidence>
<evidence type="ECO:0000256" key="13">
    <source>
        <dbReference type="ARBA" id="ARBA00022679"/>
    </source>
</evidence>
<dbReference type="PANTHER" id="PTHR20941:SF1">
    <property type="entry name" value="FOLIC ACID SYNTHESIS PROTEIN FOL1"/>
    <property type="match status" value="1"/>
</dbReference>
<dbReference type="UniPathway" id="UPA00077">
    <property type="reaction ID" value="UER00155"/>
</dbReference>
<dbReference type="InterPro" id="IPR011005">
    <property type="entry name" value="Dihydropteroate_synth-like_sf"/>
</dbReference>
<feature type="region of interest" description="Disordered" evidence="25">
    <location>
        <begin position="371"/>
        <end position="393"/>
    </location>
</feature>
<name>A0A1V8STV2_9PEZI</name>
<keyword evidence="28" id="KW-1185">Reference proteome</keyword>
<dbReference type="InterPro" id="IPR006390">
    <property type="entry name" value="DHP_synth_dom"/>
</dbReference>
<keyword evidence="14" id="KW-0479">Metal-binding</keyword>
<evidence type="ECO:0000259" key="26">
    <source>
        <dbReference type="PROSITE" id="PS50972"/>
    </source>
</evidence>
<comment type="caution">
    <text evidence="27">The sequence shown here is derived from an EMBL/GenBank/DDBJ whole genome shotgun (WGS) entry which is preliminary data.</text>
</comment>
<dbReference type="Gene3D" id="3.20.20.20">
    <property type="entry name" value="Dihydropteroate synthase-like"/>
    <property type="match status" value="1"/>
</dbReference>
<dbReference type="SUPFAM" id="SSF51717">
    <property type="entry name" value="Dihydropteroate synthetase-like"/>
    <property type="match status" value="1"/>
</dbReference>
<dbReference type="GO" id="GO:0004156">
    <property type="term" value="F:dihydropteroate synthase activity"/>
    <property type="evidence" value="ECO:0007669"/>
    <property type="project" value="UniProtKB-EC"/>
</dbReference>
<keyword evidence="20" id="KW-0511">Multifunctional enzyme</keyword>
<evidence type="ECO:0000256" key="18">
    <source>
        <dbReference type="ARBA" id="ARBA00022842"/>
    </source>
</evidence>
<comment type="catalytic activity">
    <reaction evidence="3">
        <text>7,8-dihydroneopterin = 6-hydroxymethyl-7,8-dihydropterin + glycolaldehyde</text>
        <dbReference type="Rhea" id="RHEA:10540"/>
        <dbReference type="ChEBI" id="CHEBI:17001"/>
        <dbReference type="ChEBI" id="CHEBI:17071"/>
        <dbReference type="ChEBI" id="CHEBI:44841"/>
        <dbReference type="EC" id="4.1.2.25"/>
    </reaction>
</comment>
<feature type="region of interest" description="Disordered" evidence="25">
    <location>
        <begin position="316"/>
        <end position="354"/>
    </location>
</feature>
<dbReference type="CDD" id="cd00483">
    <property type="entry name" value="HPPK"/>
    <property type="match status" value="1"/>
</dbReference>
<evidence type="ECO:0000256" key="12">
    <source>
        <dbReference type="ARBA" id="ARBA00013253"/>
    </source>
</evidence>
<evidence type="ECO:0000256" key="8">
    <source>
        <dbReference type="ARBA" id="ARBA00009640"/>
    </source>
</evidence>
<evidence type="ECO:0000256" key="1">
    <source>
        <dbReference type="ARBA" id="ARBA00000012"/>
    </source>
</evidence>
<dbReference type="GO" id="GO:0016301">
    <property type="term" value="F:kinase activity"/>
    <property type="evidence" value="ECO:0007669"/>
    <property type="project" value="UniProtKB-KW"/>
</dbReference>
<evidence type="ECO:0000256" key="11">
    <source>
        <dbReference type="ARBA" id="ARBA00013043"/>
    </source>
</evidence>
<sequence length="920" mass="99466">MQEHNDAMREGIFLAVSQHSRDDSLDALATHISEVIIATLEQVSGNVTFDDGATVPKLLAESVLEIVRELTPGLDLTGSSLCTARDNDLDVAVVGSKNPRTSSDSPHAPELEAIPRDQDDLRVPFASADSLGDQFRDPHGVLASTEQYDLNEGAGTGSAMQYRIGGGSILLEKTGAMQSPMIAMKALGGAVGGARSSQLDIFITLKHAFSAGLSCHRQGLLLPIDIWISLRSQEVQAMNEDDRTSARDEFWQIVHSMRDGLGATVDCEVFENIQACADTIALTLAGLYSQTDAIAWSEVQITTRIYDDPSHNAKSTFQASAKRTIPQPDWGQQPLAREVPDQTKARPKSRLSRHMSVDAVSAIDEVQTPGIGGEKIALDPDKEGSTTASYVHQDGTSSVSTAFHADATAMESGTSRIWRRGVVIALGSNMGDRIGEIEKACRAIDADPDMRIVDTSCLYESEPMYVEDQDRFINGVCEIETTLSPMDLLDRLQAIERGHGRVKLIEKGPRNIDLDILLFGDEVVSTERLTIPHALMHERAFVLKPVLDLQGFGDVHVPQSRQSLSSLLGRLEASSTKLDSITPLRSTSNFIRRNRHDRRTHVMSILNTTPDSFSDGGTYDVSSTSALADVAAAHIAAGATIIDIGGQSSRPNAPDVSAEEEINRVLPAIAAIRNLPEAAGIAISVDTYRAAVAEAAVNAGAHIINDISAGTLDPLMHKTVAELGCTYIMMHMRGTPSTMSSPEHCTYKNGVLSGIQDEVIDRINDAVAVGIRKWRIMIDPGIGFAKTSDQNVEILRQLSIRQMQRLNGVEYNRGLGSRLKRYPMLLGSSRKGFIGNVTGVKEPKDRLMGTAATVTAAVIAGADIVRVHDVAEMAQVVKMADAIYRFPQQAAGRQGKVTSASALKCEPKQSPWRSQRTDGR</sequence>
<reference evidence="28" key="1">
    <citation type="submission" date="2017-03" db="EMBL/GenBank/DDBJ databases">
        <title>Genomes of endolithic fungi from Antarctica.</title>
        <authorList>
            <person name="Coleine C."/>
            <person name="Masonjones S."/>
            <person name="Stajich J.E."/>
        </authorList>
    </citation>
    <scope>NUCLEOTIDE SEQUENCE [LARGE SCALE GENOMIC DNA]</scope>
    <source>
        <strain evidence="28">CCFEE 5527</strain>
    </source>
</reference>
<comment type="pathway">
    <text evidence="6">Cofactor biosynthesis; tetrahydrofolate biosynthesis; 2-amino-4-hydroxy-6-hydroxymethyl-7,8-dihydropteridine diphosphate from 7,8-dihydroneopterin triphosphate: step 3/4.</text>
</comment>
<keyword evidence="16" id="KW-0418">Kinase</keyword>
<keyword evidence="15" id="KW-0547">Nucleotide-binding</keyword>
<evidence type="ECO:0000256" key="23">
    <source>
        <dbReference type="ARBA" id="ARBA00067568"/>
    </source>
</evidence>
<evidence type="ECO:0000256" key="24">
    <source>
        <dbReference type="ARBA" id="ARBA00068111"/>
    </source>
</evidence>
<organism evidence="27 28">
    <name type="scientific">Cryoendolithus antarcticus</name>
    <dbReference type="NCBI Taxonomy" id="1507870"/>
    <lineage>
        <taxon>Eukaryota</taxon>
        <taxon>Fungi</taxon>
        <taxon>Dikarya</taxon>
        <taxon>Ascomycota</taxon>
        <taxon>Pezizomycotina</taxon>
        <taxon>Dothideomycetes</taxon>
        <taxon>Dothideomycetidae</taxon>
        <taxon>Cladosporiales</taxon>
        <taxon>Cladosporiaceae</taxon>
        <taxon>Cryoendolithus</taxon>
    </lineage>
</organism>
<keyword evidence="18" id="KW-0460">Magnesium</keyword>
<dbReference type="OrthoDB" id="615426at2759"/>
<evidence type="ECO:0000256" key="14">
    <source>
        <dbReference type="ARBA" id="ARBA00022723"/>
    </source>
</evidence>
<evidence type="ECO:0000256" key="20">
    <source>
        <dbReference type="ARBA" id="ARBA00023268"/>
    </source>
</evidence>
<evidence type="ECO:0000256" key="19">
    <source>
        <dbReference type="ARBA" id="ARBA00022909"/>
    </source>
</evidence>
<dbReference type="Pfam" id="PF00809">
    <property type="entry name" value="Pterin_bind"/>
    <property type="match status" value="1"/>
</dbReference>
<feature type="domain" description="Pterin-binding" evidence="26">
    <location>
        <begin position="600"/>
        <end position="878"/>
    </location>
</feature>
<dbReference type="EC" id="4.1.2.25" evidence="11"/>
<evidence type="ECO:0000256" key="15">
    <source>
        <dbReference type="ARBA" id="ARBA00022741"/>
    </source>
</evidence>
<dbReference type="GO" id="GO:0005524">
    <property type="term" value="F:ATP binding"/>
    <property type="evidence" value="ECO:0007669"/>
    <property type="project" value="UniProtKB-KW"/>
</dbReference>
<dbReference type="FunCoup" id="A0A1V8STV2">
    <property type="interactions" value="476"/>
</dbReference>
<evidence type="ECO:0000256" key="6">
    <source>
        <dbReference type="ARBA" id="ARBA00005013"/>
    </source>
</evidence>
<dbReference type="GO" id="GO:0005740">
    <property type="term" value="C:mitochondrial envelope"/>
    <property type="evidence" value="ECO:0007669"/>
    <property type="project" value="TreeGrafter"/>
</dbReference>
<dbReference type="InterPro" id="IPR000489">
    <property type="entry name" value="Pterin-binding_dom"/>
</dbReference>
<dbReference type="FunFam" id="3.20.20.20:FF:000006">
    <property type="entry name" value="Dihydropteroate synthase"/>
    <property type="match status" value="1"/>
</dbReference>
<evidence type="ECO:0000256" key="9">
    <source>
        <dbReference type="ARBA" id="ARBA00009951"/>
    </source>
</evidence>
<dbReference type="InterPro" id="IPR035907">
    <property type="entry name" value="Hppk_sf"/>
</dbReference>
<accession>A0A1V8STV2</accession>
<keyword evidence="13" id="KW-0808">Transferase</keyword>
<evidence type="ECO:0000313" key="27">
    <source>
        <dbReference type="EMBL" id="OQO02490.1"/>
    </source>
</evidence>
<comment type="pathway">
    <text evidence="5">Cofactor biosynthesis; tetrahydrofolate biosynthesis; 7,8-dihydrofolate from 2-amino-4-hydroxy-6-hydroxymethyl-7,8-dihydropteridine diphosphate and 4-aminobenzoate: step 1/2.</text>
</comment>
<dbReference type="PROSITE" id="PS50972">
    <property type="entry name" value="PTERIN_BINDING"/>
    <property type="match status" value="1"/>
</dbReference>
<dbReference type="STRING" id="1507870.A0A1V8STV2"/>
<evidence type="ECO:0000256" key="21">
    <source>
        <dbReference type="ARBA" id="ARBA00058009"/>
    </source>
</evidence>
<dbReference type="EC" id="2.5.1.15" evidence="10"/>
<keyword evidence="19" id="KW-0289">Folate biosynthesis</keyword>
<dbReference type="Pfam" id="PF01288">
    <property type="entry name" value="HPPK"/>
    <property type="match status" value="1"/>
</dbReference>
<comment type="cofactor">
    <cofactor evidence="4">
        <name>Mg(2+)</name>
        <dbReference type="ChEBI" id="CHEBI:18420"/>
    </cofactor>
</comment>
<dbReference type="PANTHER" id="PTHR20941">
    <property type="entry name" value="FOLATE SYNTHESIS PROTEINS"/>
    <property type="match status" value="1"/>
</dbReference>
<feature type="region of interest" description="Disordered" evidence="25">
    <location>
        <begin position="897"/>
        <end position="920"/>
    </location>
</feature>
<comment type="similarity">
    <text evidence="9">In the C-terminal section; belongs to the DHPS family.</text>
</comment>
<evidence type="ECO:0000256" key="17">
    <source>
        <dbReference type="ARBA" id="ARBA00022840"/>
    </source>
</evidence>
<evidence type="ECO:0000256" key="10">
    <source>
        <dbReference type="ARBA" id="ARBA00012458"/>
    </source>
</evidence>